<reference evidence="2 3" key="2">
    <citation type="journal article" date="2012" name="Open Biol.">
        <title>Characteristics of nucleosomes and linker DNA regions on the genome of the basidiomycete Mixia osmundae revealed by mono- and dinucleosome mapping.</title>
        <authorList>
            <person name="Nishida H."/>
            <person name="Kondo S."/>
            <person name="Matsumoto T."/>
            <person name="Suzuki Y."/>
            <person name="Yoshikawa H."/>
            <person name="Taylor T.D."/>
            <person name="Sugiyama J."/>
        </authorList>
    </citation>
    <scope>NUCLEOTIDE SEQUENCE [LARGE SCALE GENOMIC DNA]</scope>
    <source>
        <strain evidence="3">CBS 9802 / IAM 14324 / JCM 22182 / KY 12970</strain>
    </source>
</reference>
<feature type="chain" id="PRO_5003492838" evidence="1">
    <location>
        <begin position="19"/>
        <end position="170"/>
    </location>
</feature>
<dbReference type="Proteomes" id="UP000009131">
    <property type="component" value="Unassembled WGS sequence"/>
</dbReference>
<feature type="signal peptide" evidence="1">
    <location>
        <begin position="1"/>
        <end position="18"/>
    </location>
</feature>
<organism evidence="2 3">
    <name type="scientific">Mixia osmundae (strain CBS 9802 / IAM 14324 / JCM 22182 / KY 12970)</name>
    <dbReference type="NCBI Taxonomy" id="764103"/>
    <lineage>
        <taxon>Eukaryota</taxon>
        <taxon>Fungi</taxon>
        <taxon>Dikarya</taxon>
        <taxon>Basidiomycota</taxon>
        <taxon>Pucciniomycotina</taxon>
        <taxon>Mixiomycetes</taxon>
        <taxon>Mixiales</taxon>
        <taxon>Mixiaceae</taxon>
        <taxon>Mixia</taxon>
    </lineage>
</organism>
<reference evidence="2 3" key="1">
    <citation type="journal article" date="2011" name="J. Gen. Appl. Microbiol.">
        <title>Draft genome sequencing of the enigmatic basidiomycete Mixia osmundae.</title>
        <authorList>
            <person name="Nishida H."/>
            <person name="Nagatsuka Y."/>
            <person name="Sugiyama J."/>
        </authorList>
    </citation>
    <scope>NUCLEOTIDE SEQUENCE [LARGE SCALE GENOMIC DNA]</scope>
    <source>
        <strain evidence="3">CBS 9802 / IAM 14324 / JCM 22182 / KY 12970</strain>
    </source>
</reference>
<dbReference type="AlphaFoldDB" id="G7E8J4"/>
<dbReference type="EMBL" id="BABT02000216">
    <property type="protein sequence ID" value="GAA99154.1"/>
    <property type="molecule type" value="Genomic_DNA"/>
</dbReference>
<keyword evidence="1" id="KW-0732">Signal</keyword>
<comment type="caution">
    <text evidence="2">The sequence shown here is derived from an EMBL/GenBank/DDBJ whole genome shotgun (WGS) entry which is preliminary data.</text>
</comment>
<protein>
    <submittedName>
        <fullName evidence="2">Uncharacterized protein</fullName>
    </submittedName>
</protein>
<evidence type="ECO:0000313" key="3">
    <source>
        <dbReference type="Proteomes" id="UP000009131"/>
    </source>
</evidence>
<evidence type="ECO:0000313" key="2">
    <source>
        <dbReference type="EMBL" id="GAA99154.1"/>
    </source>
</evidence>
<dbReference type="InParanoid" id="G7E8J4"/>
<evidence type="ECO:0000256" key="1">
    <source>
        <dbReference type="SAM" id="SignalP"/>
    </source>
</evidence>
<dbReference type="HOGENOM" id="CLU_1354932_0_0_1"/>
<keyword evidence="3" id="KW-1185">Reference proteome</keyword>
<name>G7E8J4_MIXOS</name>
<sequence length="170" mass="18768">MLLTLLSVLACLFSAALGAPTSTDLALRAPASTDLVGSHKELMPTVDDSKALSIVGRPYKLNYEFMLWMLVYESYSHPDQVDSMMSTTELLQLPQEMNMRDCCVATATVQFRVSRDEVYIGGTGKELTITMDCGEKHSQNGEDCSDEVYQAGVKKINDSVDWNVSNDPWG</sequence>
<gene>
    <name evidence="2" type="primary">Mo05845</name>
    <name evidence="2" type="ORF">E5Q_05845</name>
</gene>
<proteinExistence type="predicted"/>
<accession>G7E8J4</accession>